<evidence type="ECO:0000256" key="3">
    <source>
        <dbReference type="ARBA" id="ARBA00022692"/>
    </source>
</evidence>
<accession>A0A4R2GI37</accession>
<evidence type="ECO:0000259" key="7">
    <source>
        <dbReference type="Pfam" id="PF02706"/>
    </source>
</evidence>
<comment type="subcellular location">
    <subcellularLocation>
        <location evidence="1">Cell membrane</location>
        <topology evidence="1">Multi-pass membrane protein</topology>
    </subcellularLocation>
</comment>
<keyword evidence="4 6" id="KW-1133">Transmembrane helix</keyword>
<evidence type="ECO:0000259" key="8">
    <source>
        <dbReference type="Pfam" id="PF13807"/>
    </source>
</evidence>
<evidence type="ECO:0000256" key="4">
    <source>
        <dbReference type="ARBA" id="ARBA00022989"/>
    </source>
</evidence>
<reference evidence="9 10" key="1">
    <citation type="submission" date="2019-03" db="EMBL/GenBank/DDBJ databases">
        <title>Genomic Encyclopedia of Type Strains, Phase IV (KMG-IV): sequencing the most valuable type-strain genomes for metagenomic binning, comparative biology and taxonomic classification.</title>
        <authorList>
            <person name="Goeker M."/>
        </authorList>
    </citation>
    <scope>NUCLEOTIDE SEQUENCE [LARGE SCALE GENOMIC DNA]</scope>
    <source>
        <strain evidence="9 10">DSM 24179</strain>
    </source>
</reference>
<feature type="transmembrane region" description="Helical" evidence="6">
    <location>
        <begin position="34"/>
        <end position="52"/>
    </location>
</feature>
<evidence type="ECO:0000313" key="9">
    <source>
        <dbReference type="EMBL" id="TCO07870.1"/>
    </source>
</evidence>
<name>A0A4R2GI37_9BACT</name>
<comment type="caution">
    <text evidence="9">The sequence shown here is derived from an EMBL/GenBank/DDBJ whole genome shotgun (WGS) entry which is preliminary data.</text>
</comment>
<keyword evidence="9" id="KW-0808">Transferase</keyword>
<keyword evidence="3 6" id="KW-0812">Transmembrane</keyword>
<gene>
    <name evidence="9" type="ORF">EV194_10610</name>
</gene>
<dbReference type="PANTHER" id="PTHR32309">
    <property type="entry name" value="TYROSINE-PROTEIN KINASE"/>
    <property type="match status" value="1"/>
</dbReference>
<dbReference type="OrthoDB" id="1522571at2"/>
<feature type="domain" description="Polysaccharide chain length determinant N-terminal" evidence="7">
    <location>
        <begin position="17"/>
        <end position="70"/>
    </location>
</feature>
<feature type="transmembrane region" description="Helical" evidence="6">
    <location>
        <begin position="342"/>
        <end position="365"/>
    </location>
</feature>
<dbReference type="EMBL" id="SLWK01000006">
    <property type="protein sequence ID" value="TCO07870.1"/>
    <property type="molecule type" value="Genomic_DNA"/>
</dbReference>
<evidence type="ECO:0000256" key="6">
    <source>
        <dbReference type="SAM" id="Phobius"/>
    </source>
</evidence>
<feature type="domain" description="Tyrosine-protein kinase G-rich" evidence="8">
    <location>
        <begin position="284"/>
        <end position="359"/>
    </location>
</feature>
<dbReference type="GO" id="GO:0004713">
    <property type="term" value="F:protein tyrosine kinase activity"/>
    <property type="evidence" value="ECO:0007669"/>
    <property type="project" value="TreeGrafter"/>
</dbReference>
<dbReference type="GO" id="GO:0005886">
    <property type="term" value="C:plasma membrane"/>
    <property type="evidence" value="ECO:0007669"/>
    <property type="project" value="UniProtKB-SubCell"/>
</dbReference>
<protein>
    <submittedName>
        <fullName evidence="9">Putative tyrosine kinase-like protein</fullName>
    </submittedName>
</protein>
<dbReference type="Pfam" id="PF13807">
    <property type="entry name" value="GNVR"/>
    <property type="match status" value="1"/>
</dbReference>
<dbReference type="InterPro" id="IPR003856">
    <property type="entry name" value="LPS_length_determ_N"/>
</dbReference>
<evidence type="ECO:0000256" key="1">
    <source>
        <dbReference type="ARBA" id="ARBA00004651"/>
    </source>
</evidence>
<keyword evidence="9" id="KW-0418">Kinase</keyword>
<evidence type="ECO:0000313" key="10">
    <source>
        <dbReference type="Proteomes" id="UP000295221"/>
    </source>
</evidence>
<evidence type="ECO:0000256" key="5">
    <source>
        <dbReference type="ARBA" id="ARBA00023136"/>
    </source>
</evidence>
<organism evidence="9 10">
    <name type="scientific">Natronoflexus pectinivorans</name>
    <dbReference type="NCBI Taxonomy" id="682526"/>
    <lineage>
        <taxon>Bacteria</taxon>
        <taxon>Pseudomonadati</taxon>
        <taxon>Bacteroidota</taxon>
        <taxon>Bacteroidia</taxon>
        <taxon>Marinilabiliales</taxon>
        <taxon>Marinilabiliaceae</taxon>
        <taxon>Natronoflexus</taxon>
    </lineage>
</organism>
<dbReference type="Pfam" id="PF02706">
    <property type="entry name" value="Wzz"/>
    <property type="match status" value="1"/>
</dbReference>
<dbReference type="AlphaFoldDB" id="A0A4R2GI37"/>
<dbReference type="Proteomes" id="UP000295221">
    <property type="component" value="Unassembled WGS sequence"/>
</dbReference>
<dbReference type="RefSeq" id="WP_132433775.1">
    <property type="nucleotide sequence ID" value="NZ_SLWK01000006.1"/>
</dbReference>
<proteinExistence type="predicted"/>
<sequence length="375" mass="41782">MENQKIKKNPPPIIKDDEIDLVALGLHIWNGRMLIIKTVAVFVVLGLVIALTSPEEYTSRVKLIPETGKRTGLGSLGGLASQFGLGNISAATETGSIPTEYYPEIVHSLPFLKSLMNYETYIPEVGERMTLFEYYSEPGGGSVLSYIKAYTIGLPRTIIGWIRGAGKDAELSAVDSGSHVTRLSEDEWEVLERLKDNISLEINREGIISITVKSGDPVLAADMADKVTSLLSEYILEYKTDKAREDLEFVEARHIEAGARFEKAQEQLARFRDASRGQMTAMAQTEEQRLQSEYDLAFNVYNTLARQLEESRLKLQEETPVVKVLEPAVVPKERSAPRRGMIMVVSVFLGGFIGLGILFGSMVWVNLRKKMEEYG</sequence>
<evidence type="ECO:0000256" key="2">
    <source>
        <dbReference type="ARBA" id="ARBA00022475"/>
    </source>
</evidence>
<dbReference type="InterPro" id="IPR050445">
    <property type="entry name" value="Bact_polysacc_biosynth/exp"/>
</dbReference>
<keyword evidence="5 6" id="KW-0472">Membrane</keyword>
<keyword evidence="2" id="KW-1003">Cell membrane</keyword>
<keyword evidence="10" id="KW-1185">Reference proteome</keyword>
<dbReference type="PANTHER" id="PTHR32309:SF13">
    <property type="entry name" value="FERRIC ENTEROBACTIN TRANSPORT PROTEIN FEPE"/>
    <property type="match status" value="1"/>
</dbReference>
<dbReference type="InterPro" id="IPR032807">
    <property type="entry name" value="GNVR"/>
</dbReference>